<keyword evidence="1 6" id="KW-0963">Cytoplasm</keyword>
<evidence type="ECO:0000256" key="5">
    <source>
        <dbReference type="ARBA" id="ARBA00022691"/>
    </source>
</evidence>
<organism evidence="9 10">
    <name type="scientific">Nocardia mexicana</name>
    <dbReference type="NCBI Taxonomy" id="279262"/>
    <lineage>
        <taxon>Bacteria</taxon>
        <taxon>Bacillati</taxon>
        <taxon>Actinomycetota</taxon>
        <taxon>Actinomycetes</taxon>
        <taxon>Mycobacteriales</taxon>
        <taxon>Nocardiaceae</taxon>
        <taxon>Nocardia</taxon>
    </lineage>
</organism>
<proteinExistence type="inferred from homology"/>
<dbReference type="GO" id="GO:0070677">
    <property type="term" value="F:rRNA (cytosine-2'-O-)-methyltransferase activity"/>
    <property type="evidence" value="ECO:0007669"/>
    <property type="project" value="UniProtKB-UniRule"/>
</dbReference>
<keyword evidence="4 6" id="KW-0808">Transferase</keyword>
<reference evidence="9 10" key="1">
    <citation type="submission" date="2018-07" db="EMBL/GenBank/DDBJ databases">
        <title>Genomic Encyclopedia of Type Strains, Phase IV (KMG-IV): sequencing the most valuable type-strain genomes for metagenomic binning, comparative biology and taxonomic classification.</title>
        <authorList>
            <person name="Goeker M."/>
        </authorList>
    </citation>
    <scope>NUCLEOTIDE SEQUENCE [LARGE SCALE GENOMIC DNA]</scope>
    <source>
        <strain evidence="9 10">DSM 44952</strain>
    </source>
</reference>
<comment type="catalytic activity">
    <reaction evidence="6">
        <text>cytidine(1402) in 16S rRNA + S-adenosyl-L-methionine = 2'-O-methylcytidine(1402) in 16S rRNA + S-adenosyl-L-homocysteine + H(+)</text>
        <dbReference type="Rhea" id="RHEA:42924"/>
        <dbReference type="Rhea" id="RHEA-COMP:10285"/>
        <dbReference type="Rhea" id="RHEA-COMP:10286"/>
        <dbReference type="ChEBI" id="CHEBI:15378"/>
        <dbReference type="ChEBI" id="CHEBI:57856"/>
        <dbReference type="ChEBI" id="CHEBI:59789"/>
        <dbReference type="ChEBI" id="CHEBI:74495"/>
        <dbReference type="ChEBI" id="CHEBI:82748"/>
        <dbReference type="EC" id="2.1.1.198"/>
    </reaction>
</comment>
<dbReference type="SUPFAM" id="SSF53790">
    <property type="entry name" value="Tetrapyrrole methylase"/>
    <property type="match status" value="1"/>
</dbReference>
<dbReference type="Pfam" id="PF23016">
    <property type="entry name" value="RsmI_C"/>
    <property type="match status" value="1"/>
</dbReference>
<dbReference type="STRING" id="1210089.GCA_001613165_03583"/>
<dbReference type="AlphaFoldDB" id="A0A370H886"/>
<evidence type="ECO:0000256" key="3">
    <source>
        <dbReference type="ARBA" id="ARBA00022603"/>
    </source>
</evidence>
<dbReference type="RefSeq" id="WP_068020822.1">
    <property type="nucleotide sequence ID" value="NZ_QQAZ01000003.1"/>
</dbReference>
<evidence type="ECO:0000256" key="1">
    <source>
        <dbReference type="ARBA" id="ARBA00022490"/>
    </source>
</evidence>
<dbReference type="InterPro" id="IPR000878">
    <property type="entry name" value="4pyrrol_Mease"/>
</dbReference>
<keyword evidence="3 6" id="KW-0489">Methyltransferase</keyword>
<dbReference type="Gene3D" id="3.30.950.10">
    <property type="entry name" value="Methyltransferase, Cobalt-precorrin-4 Transmethylase, Domain 2"/>
    <property type="match status" value="1"/>
</dbReference>
<dbReference type="InterPro" id="IPR014777">
    <property type="entry name" value="4pyrrole_Mease_sub1"/>
</dbReference>
<dbReference type="InterPro" id="IPR053910">
    <property type="entry name" value="RsmI_HTH"/>
</dbReference>
<dbReference type="Pfam" id="PF00590">
    <property type="entry name" value="TP_methylase"/>
    <property type="match status" value="1"/>
</dbReference>
<dbReference type="FunFam" id="3.30.950.10:FF:000002">
    <property type="entry name" value="Ribosomal RNA small subunit methyltransferase I"/>
    <property type="match status" value="1"/>
</dbReference>
<keyword evidence="5 6" id="KW-0949">S-adenosyl-L-methionine</keyword>
<dbReference type="OrthoDB" id="9809084at2"/>
<accession>A0A370H886</accession>
<dbReference type="InterPro" id="IPR035996">
    <property type="entry name" value="4pyrrol_Methylase_sf"/>
</dbReference>
<evidence type="ECO:0000256" key="4">
    <source>
        <dbReference type="ARBA" id="ARBA00022679"/>
    </source>
</evidence>
<comment type="function">
    <text evidence="6">Catalyzes the 2'-O-methylation of the ribose of cytidine 1402 (C1402) in 16S rRNA.</text>
</comment>
<dbReference type="EC" id="2.1.1.198" evidence="6"/>
<evidence type="ECO:0000313" key="10">
    <source>
        <dbReference type="Proteomes" id="UP000255355"/>
    </source>
</evidence>
<dbReference type="NCBIfam" id="TIGR00096">
    <property type="entry name" value="16S rRNA (cytidine(1402)-2'-O)-methyltransferase"/>
    <property type="match status" value="1"/>
</dbReference>
<dbReference type="PIRSF" id="PIRSF005917">
    <property type="entry name" value="MTase_YraL"/>
    <property type="match status" value="1"/>
</dbReference>
<gene>
    <name evidence="6" type="primary">rsmI</name>
    <name evidence="9" type="ORF">DFR68_103124</name>
</gene>
<protein>
    <recommendedName>
        <fullName evidence="6">Ribosomal RNA small subunit methyltransferase I</fullName>
        <ecNumber evidence="6">2.1.1.198</ecNumber>
    </recommendedName>
    <alternativeName>
        <fullName evidence="6">16S rRNA 2'-O-ribose C1402 methyltransferase</fullName>
    </alternativeName>
    <alternativeName>
        <fullName evidence="6">rRNA (cytidine-2'-O-)-methyltransferase RsmI</fullName>
    </alternativeName>
</protein>
<evidence type="ECO:0000256" key="2">
    <source>
        <dbReference type="ARBA" id="ARBA00022552"/>
    </source>
</evidence>
<dbReference type="InterPro" id="IPR014776">
    <property type="entry name" value="4pyrrole_Mease_sub2"/>
</dbReference>
<evidence type="ECO:0000259" key="8">
    <source>
        <dbReference type="Pfam" id="PF23016"/>
    </source>
</evidence>
<evidence type="ECO:0000259" key="7">
    <source>
        <dbReference type="Pfam" id="PF00590"/>
    </source>
</evidence>
<keyword evidence="10" id="KW-1185">Reference proteome</keyword>
<dbReference type="HAMAP" id="MF_01877">
    <property type="entry name" value="16SrRNA_methyltr_I"/>
    <property type="match status" value="1"/>
</dbReference>
<keyword evidence="2 6" id="KW-0698">rRNA processing</keyword>
<dbReference type="Gene3D" id="3.40.1010.10">
    <property type="entry name" value="Cobalt-precorrin-4 Transmethylase, Domain 1"/>
    <property type="match status" value="1"/>
</dbReference>
<dbReference type="PANTHER" id="PTHR46111:SF1">
    <property type="entry name" value="RIBOSOMAL RNA SMALL SUBUNIT METHYLTRANSFERASE I"/>
    <property type="match status" value="1"/>
</dbReference>
<comment type="subcellular location">
    <subcellularLocation>
        <location evidence="6">Cytoplasm</location>
    </subcellularLocation>
</comment>
<dbReference type="InterPro" id="IPR008189">
    <property type="entry name" value="rRNA_ssu_MeTfrase_I"/>
</dbReference>
<evidence type="ECO:0000256" key="6">
    <source>
        <dbReference type="HAMAP-Rule" id="MF_01877"/>
    </source>
</evidence>
<dbReference type="GO" id="GO:0005737">
    <property type="term" value="C:cytoplasm"/>
    <property type="evidence" value="ECO:0007669"/>
    <property type="project" value="UniProtKB-SubCell"/>
</dbReference>
<dbReference type="Proteomes" id="UP000255355">
    <property type="component" value="Unassembled WGS sequence"/>
</dbReference>
<comment type="similarity">
    <text evidence="6">Belongs to the methyltransferase superfamily. RsmI family.</text>
</comment>
<sequence length="288" mass="30776">MSERAVVAGEQAGRLVLAATPMGDVGDASRRLREMLGSADVVAAEDTRRTRALAKALEVEIAGRVVSFYDHVETARIPQLLEEIEAGRVVLLVTDAGMPSVSDPGYRMVAACVERDLPVTCLPGPSAVTTALALSGLPMERFCFDGFAPRKSGQRKQWLRTLRTEPRAVVFFEAPHRLADCLADAVEVLGPTRRAAVCRELTKTYEEVVRGPLAELAAWAVEGARGEITVVLEGAQPVSADPADLVDEVEALVADGIRLKDACAQVASAVGASRRELYDAVLVARTNS</sequence>
<dbReference type="PANTHER" id="PTHR46111">
    <property type="entry name" value="RIBOSOMAL RNA SMALL SUBUNIT METHYLTRANSFERASE I"/>
    <property type="match status" value="1"/>
</dbReference>
<dbReference type="CDD" id="cd11648">
    <property type="entry name" value="RsmI"/>
    <property type="match status" value="1"/>
</dbReference>
<name>A0A370H886_9NOCA</name>
<feature type="domain" description="RsmI HTH" evidence="8">
    <location>
        <begin position="240"/>
        <end position="282"/>
    </location>
</feature>
<comment type="caution">
    <text evidence="9">The sequence shown here is derived from an EMBL/GenBank/DDBJ whole genome shotgun (WGS) entry which is preliminary data.</text>
</comment>
<dbReference type="EMBL" id="QQAZ01000003">
    <property type="protein sequence ID" value="RDI52739.1"/>
    <property type="molecule type" value="Genomic_DNA"/>
</dbReference>
<evidence type="ECO:0000313" key="9">
    <source>
        <dbReference type="EMBL" id="RDI52739.1"/>
    </source>
</evidence>
<feature type="domain" description="Tetrapyrrole methylase" evidence="7">
    <location>
        <begin position="14"/>
        <end position="217"/>
    </location>
</feature>
<dbReference type="FunFam" id="3.40.1010.10:FF:000007">
    <property type="entry name" value="Ribosomal RNA small subunit methyltransferase I"/>
    <property type="match status" value="1"/>
</dbReference>